<dbReference type="InterPro" id="IPR011006">
    <property type="entry name" value="CheY-like_superfamily"/>
</dbReference>
<accession>A0AAU7QJJ0</accession>
<dbReference type="Gene3D" id="3.40.50.2300">
    <property type="match status" value="1"/>
</dbReference>
<name>A0AAU7QJJ0_9GAMM</name>
<dbReference type="SUPFAM" id="SSF52172">
    <property type="entry name" value="CheY-like"/>
    <property type="match status" value="1"/>
</dbReference>
<organism evidence="4">
    <name type="scientific">Rhodanobacter sp. IGA1.0</name>
    <dbReference type="NCBI Taxonomy" id="3158582"/>
    <lineage>
        <taxon>Bacteria</taxon>
        <taxon>Pseudomonadati</taxon>
        <taxon>Pseudomonadota</taxon>
        <taxon>Gammaproteobacteria</taxon>
        <taxon>Lysobacterales</taxon>
        <taxon>Rhodanobacteraceae</taxon>
        <taxon>Rhodanobacter</taxon>
    </lineage>
</organism>
<dbReference type="Pfam" id="PF00072">
    <property type="entry name" value="Response_reg"/>
    <property type="match status" value="1"/>
</dbReference>
<dbReference type="RefSeq" id="WP_007806203.1">
    <property type="nucleotide sequence ID" value="NZ_CP157948.1"/>
</dbReference>
<dbReference type="InterPro" id="IPR050595">
    <property type="entry name" value="Bact_response_regulator"/>
</dbReference>
<dbReference type="PROSITE" id="PS50110">
    <property type="entry name" value="RESPONSE_REGULATORY"/>
    <property type="match status" value="1"/>
</dbReference>
<dbReference type="SMART" id="SM00448">
    <property type="entry name" value="REC"/>
    <property type="match status" value="1"/>
</dbReference>
<keyword evidence="1 2" id="KW-0597">Phosphoprotein</keyword>
<feature type="domain" description="Response regulatory" evidence="3">
    <location>
        <begin position="36"/>
        <end position="152"/>
    </location>
</feature>
<evidence type="ECO:0000256" key="2">
    <source>
        <dbReference type="PROSITE-ProRule" id="PRU00169"/>
    </source>
</evidence>
<dbReference type="EMBL" id="CP157948">
    <property type="protein sequence ID" value="XBS88928.1"/>
    <property type="molecule type" value="Genomic_DNA"/>
</dbReference>
<proteinExistence type="predicted"/>
<reference evidence="4" key="1">
    <citation type="submission" date="2024-06" db="EMBL/GenBank/DDBJ databases">
        <authorList>
            <person name="Sun Y."/>
        </authorList>
    </citation>
    <scope>NUCLEOTIDE SEQUENCE</scope>
    <source>
        <strain evidence="4">IGA1.0</strain>
    </source>
</reference>
<evidence type="ECO:0000256" key="1">
    <source>
        <dbReference type="ARBA" id="ARBA00022553"/>
    </source>
</evidence>
<sequence>MDGHALKNGIGFFKRLLGNHVEAIHRVEAQAPLGARMLVVDDSPTICAVLGKMLRQDGYAVLKAGDGKAAIELARSEQPTLIFLDIVMPGMNGFAVLRALRHDPLTRDIPIVMISGNPQATEQFYVQRFGADDFMQKPFGRDEVYLRIGQLVQAGRLPARQQSPLVEQPPAALPVVEWSAEDLTDIPDIAMPDADVTAQLVAPAAPLALKLANGIG</sequence>
<dbReference type="PANTHER" id="PTHR44591">
    <property type="entry name" value="STRESS RESPONSE REGULATOR PROTEIN 1"/>
    <property type="match status" value="1"/>
</dbReference>
<gene>
    <name evidence="4" type="ORF">ABNK63_10990</name>
</gene>
<dbReference type="GO" id="GO:0000160">
    <property type="term" value="P:phosphorelay signal transduction system"/>
    <property type="evidence" value="ECO:0007669"/>
    <property type="project" value="InterPro"/>
</dbReference>
<evidence type="ECO:0000313" key="4">
    <source>
        <dbReference type="EMBL" id="XBS88928.1"/>
    </source>
</evidence>
<evidence type="ECO:0000259" key="3">
    <source>
        <dbReference type="PROSITE" id="PS50110"/>
    </source>
</evidence>
<feature type="modified residue" description="4-aspartylphosphate" evidence="2">
    <location>
        <position position="85"/>
    </location>
</feature>
<dbReference type="PANTHER" id="PTHR44591:SF23">
    <property type="entry name" value="CHEY SUBFAMILY"/>
    <property type="match status" value="1"/>
</dbReference>
<dbReference type="AlphaFoldDB" id="A0AAU7QJJ0"/>
<protein>
    <submittedName>
        <fullName evidence="4">Response regulator</fullName>
    </submittedName>
</protein>
<dbReference type="InterPro" id="IPR001789">
    <property type="entry name" value="Sig_transdc_resp-reg_receiver"/>
</dbReference>